<name>A0A8S1RNL0_9CILI</name>
<keyword evidence="2" id="KW-1185">Reference proteome</keyword>
<protein>
    <submittedName>
        <fullName evidence="1">Uncharacterized protein</fullName>
    </submittedName>
</protein>
<dbReference type="Proteomes" id="UP000692954">
    <property type="component" value="Unassembled WGS sequence"/>
</dbReference>
<dbReference type="EMBL" id="CAJJDN010000200">
    <property type="protein sequence ID" value="CAD8128912.1"/>
    <property type="molecule type" value="Genomic_DNA"/>
</dbReference>
<accession>A0A8S1RNL0</accession>
<gene>
    <name evidence="1" type="ORF">PSON_ATCC_30995.1.T2000003</name>
</gene>
<proteinExistence type="predicted"/>
<dbReference type="AlphaFoldDB" id="A0A8S1RNL0"/>
<evidence type="ECO:0000313" key="2">
    <source>
        <dbReference type="Proteomes" id="UP000692954"/>
    </source>
</evidence>
<reference evidence="1" key="1">
    <citation type="submission" date="2021-01" db="EMBL/GenBank/DDBJ databases">
        <authorList>
            <consortium name="Genoscope - CEA"/>
            <person name="William W."/>
        </authorList>
    </citation>
    <scope>NUCLEOTIDE SEQUENCE</scope>
</reference>
<organism evidence="1 2">
    <name type="scientific">Paramecium sonneborni</name>
    <dbReference type="NCBI Taxonomy" id="65129"/>
    <lineage>
        <taxon>Eukaryota</taxon>
        <taxon>Sar</taxon>
        <taxon>Alveolata</taxon>
        <taxon>Ciliophora</taxon>
        <taxon>Intramacronucleata</taxon>
        <taxon>Oligohymenophorea</taxon>
        <taxon>Peniculida</taxon>
        <taxon>Parameciidae</taxon>
        <taxon>Paramecium</taxon>
    </lineage>
</organism>
<evidence type="ECO:0000313" key="1">
    <source>
        <dbReference type="EMBL" id="CAD8128912.1"/>
    </source>
</evidence>
<sequence length="113" mass="13378">MNKLEVMYMYMSMRMIQKQRLHLKLTMYLENINPLIQNNHSSKNRRKDFIVMQLFGGVVQVIKQAAAPDVDQKYPVFVYEDSVNIQLLPKSPYYSCHYAQVVEIKQIGTQYQN</sequence>
<comment type="caution">
    <text evidence="1">The sequence shown here is derived from an EMBL/GenBank/DDBJ whole genome shotgun (WGS) entry which is preliminary data.</text>
</comment>